<keyword evidence="4" id="KW-1185">Reference proteome</keyword>
<evidence type="ECO:0000313" key="3">
    <source>
        <dbReference type="EMBL" id="QDV30480.1"/>
    </source>
</evidence>
<feature type="signal peptide" evidence="1">
    <location>
        <begin position="1"/>
        <end position="21"/>
    </location>
</feature>
<name>A0A518GPD5_9PLAN</name>
<evidence type="ECO:0000259" key="2">
    <source>
        <dbReference type="Pfam" id="PF12708"/>
    </source>
</evidence>
<sequence length="620" mass="68787" precursor="true">MQFRSAAVFLALCFSVADSGAGEISFPAEAGIRNVKSEFGAKGDGTTDDTVAIQKAFDECQQKHMEIVFFPKGTYLITKPVHFRGWMFMQGESRDGTIIKLKDECPGYGDPKEPNYLLATTNPMEPEKRPGGDNMAFSNHVLDLTLDVGKGNPAAIGVQFISHNGGGLERVTIRSGDRQGLIGLDLRTAWNGPCLFQDVAIEGFDRGIESWHPTYFSTFENIRLEGQNTVGWLNSEHALAVRKLTSVNMVPAIRNTRDFGHLVLLDSKLTGGDVGVAAIENDKGGLFARNVETTGYKAAIRHKGQWVEGATVKEYVSEKAVIQHESPARTLNLPIEETPELPWEPHADWVSVLDYKPKMITFWAGDHNETGYDAAEAIQKAIDNGKSTVYLPHGNYILTAPVVIRGKVRVIQGCGSLLHCNRPAFNDKSSPAVILGDTDAKTVFLDRLSFPHFERQDGDFFLRHDGAADLVVLHSRWMSYRNGPKCGKLFVADMCGSPWLFEYPQKVFARSVNCETHKGFKIDNRAADLWLFGYKAEGTATEIRNGQAARTELLGGLLYPAGGDIEKNPSFINNGGRLSLVHAMFWANRQYIHDTWDGTTKMHRTEDRFMHLYVTNPIAK</sequence>
<proteinExistence type="predicted"/>
<organism evidence="3 4">
    <name type="scientific">Planctopirus ephydatiae</name>
    <dbReference type="NCBI Taxonomy" id="2528019"/>
    <lineage>
        <taxon>Bacteria</taxon>
        <taxon>Pseudomonadati</taxon>
        <taxon>Planctomycetota</taxon>
        <taxon>Planctomycetia</taxon>
        <taxon>Planctomycetales</taxon>
        <taxon>Planctomycetaceae</taxon>
        <taxon>Planctopirus</taxon>
    </lineage>
</organism>
<dbReference type="InterPro" id="IPR011050">
    <property type="entry name" value="Pectin_lyase_fold/virulence"/>
</dbReference>
<gene>
    <name evidence="3" type="ORF">Spb1_24140</name>
</gene>
<dbReference type="SUPFAM" id="SSF51126">
    <property type="entry name" value="Pectin lyase-like"/>
    <property type="match status" value="2"/>
</dbReference>
<dbReference type="OrthoDB" id="2624869at2"/>
<evidence type="ECO:0000256" key="1">
    <source>
        <dbReference type="SAM" id="SignalP"/>
    </source>
</evidence>
<protein>
    <submittedName>
        <fullName evidence="3">Pectate lyase superfamily protein</fullName>
    </submittedName>
</protein>
<reference evidence="3 4" key="1">
    <citation type="submission" date="2019-02" db="EMBL/GenBank/DDBJ databases">
        <title>Deep-cultivation of Planctomycetes and their phenomic and genomic characterization uncovers novel biology.</title>
        <authorList>
            <person name="Wiegand S."/>
            <person name="Jogler M."/>
            <person name="Boedeker C."/>
            <person name="Pinto D."/>
            <person name="Vollmers J."/>
            <person name="Rivas-Marin E."/>
            <person name="Kohn T."/>
            <person name="Peeters S.H."/>
            <person name="Heuer A."/>
            <person name="Rast P."/>
            <person name="Oberbeckmann S."/>
            <person name="Bunk B."/>
            <person name="Jeske O."/>
            <person name="Meyerdierks A."/>
            <person name="Storesund J.E."/>
            <person name="Kallscheuer N."/>
            <person name="Luecker S."/>
            <person name="Lage O.M."/>
            <person name="Pohl T."/>
            <person name="Merkel B.J."/>
            <person name="Hornburger P."/>
            <person name="Mueller R.-W."/>
            <person name="Bruemmer F."/>
            <person name="Labrenz M."/>
            <person name="Spormann A.M."/>
            <person name="Op den Camp H."/>
            <person name="Overmann J."/>
            <person name="Amann R."/>
            <person name="Jetten M.S.M."/>
            <person name="Mascher T."/>
            <person name="Medema M.H."/>
            <person name="Devos D.P."/>
            <person name="Kaster A.-K."/>
            <person name="Ovreas L."/>
            <person name="Rohde M."/>
            <person name="Galperin M.Y."/>
            <person name="Jogler C."/>
        </authorList>
    </citation>
    <scope>NUCLEOTIDE SEQUENCE [LARGE SCALE GENOMIC DNA]</scope>
    <source>
        <strain evidence="3 4">Spb1</strain>
    </source>
</reference>
<dbReference type="KEGG" id="peh:Spb1_24140"/>
<dbReference type="RefSeq" id="WP_145299922.1">
    <property type="nucleotide sequence ID" value="NZ_CP036299.1"/>
</dbReference>
<feature type="chain" id="PRO_5022120692" evidence="1">
    <location>
        <begin position="22"/>
        <end position="620"/>
    </location>
</feature>
<feature type="domain" description="Rhamnogalacturonase A/B/Epimerase-like pectate lyase" evidence="2">
    <location>
        <begin position="32"/>
        <end position="231"/>
    </location>
</feature>
<dbReference type="InterPro" id="IPR012334">
    <property type="entry name" value="Pectin_lyas_fold"/>
</dbReference>
<accession>A0A518GPD5</accession>
<dbReference type="AlphaFoldDB" id="A0A518GPD5"/>
<dbReference type="EMBL" id="CP036299">
    <property type="protein sequence ID" value="QDV30480.1"/>
    <property type="molecule type" value="Genomic_DNA"/>
</dbReference>
<dbReference type="GO" id="GO:0016829">
    <property type="term" value="F:lyase activity"/>
    <property type="evidence" value="ECO:0007669"/>
    <property type="project" value="UniProtKB-KW"/>
</dbReference>
<keyword evidence="3" id="KW-0456">Lyase</keyword>
<keyword evidence="1" id="KW-0732">Signal</keyword>
<dbReference type="InterPro" id="IPR024535">
    <property type="entry name" value="RHGA/B-epi-like_pectate_lyase"/>
</dbReference>
<dbReference type="Gene3D" id="2.160.20.10">
    <property type="entry name" value="Single-stranded right-handed beta-helix, Pectin lyase-like"/>
    <property type="match status" value="2"/>
</dbReference>
<dbReference type="Proteomes" id="UP000315349">
    <property type="component" value="Chromosome"/>
</dbReference>
<dbReference type="Pfam" id="PF12708">
    <property type="entry name" value="Pect-lyase_RHGA_epim"/>
    <property type="match status" value="1"/>
</dbReference>
<evidence type="ECO:0000313" key="4">
    <source>
        <dbReference type="Proteomes" id="UP000315349"/>
    </source>
</evidence>